<dbReference type="InterPro" id="IPR001647">
    <property type="entry name" value="HTH_TetR"/>
</dbReference>
<feature type="DNA-binding region" description="H-T-H motif" evidence="4">
    <location>
        <begin position="37"/>
        <end position="56"/>
    </location>
</feature>
<evidence type="ECO:0000313" key="7">
    <source>
        <dbReference type="Proteomes" id="UP001500301"/>
    </source>
</evidence>
<dbReference type="PANTHER" id="PTHR30055">
    <property type="entry name" value="HTH-TYPE TRANSCRIPTIONAL REGULATOR RUTR"/>
    <property type="match status" value="1"/>
</dbReference>
<name>A0ABP6WH31_9ACTN</name>
<evidence type="ECO:0000256" key="3">
    <source>
        <dbReference type="ARBA" id="ARBA00023163"/>
    </source>
</evidence>
<dbReference type="PANTHER" id="PTHR30055:SF234">
    <property type="entry name" value="HTH-TYPE TRANSCRIPTIONAL REGULATOR BETI"/>
    <property type="match status" value="1"/>
</dbReference>
<proteinExistence type="predicted"/>
<dbReference type="InterPro" id="IPR050109">
    <property type="entry name" value="HTH-type_TetR-like_transc_reg"/>
</dbReference>
<evidence type="ECO:0000313" key="6">
    <source>
        <dbReference type="EMBL" id="GAA3549670.1"/>
    </source>
</evidence>
<reference evidence="7" key="1">
    <citation type="journal article" date="2019" name="Int. J. Syst. Evol. Microbiol.">
        <title>The Global Catalogue of Microorganisms (GCM) 10K type strain sequencing project: providing services to taxonomists for standard genome sequencing and annotation.</title>
        <authorList>
            <consortium name="The Broad Institute Genomics Platform"/>
            <consortium name="The Broad Institute Genome Sequencing Center for Infectious Disease"/>
            <person name="Wu L."/>
            <person name="Ma J."/>
        </authorList>
    </citation>
    <scope>NUCLEOTIDE SEQUENCE [LARGE SCALE GENOMIC DNA]</scope>
    <source>
        <strain evidence="7">JCM 17460</strain>
    </source>
</reference>
<sequence>MPRITGASIAEHVAAQEAAVVAAAQRLFAERGVAAVSLGDIAAEVGLRRTSLYRYFPTKGHILQVWFDREMDPLLARSQEVVDELGPTVEALRAWLDVQLDFVADEAHGALVDASAGASDLSPEILEHFGQRHRELYATLGGILRTGGARTPEEVRVRALLVAGLVRSSADLVAGGVPTAVVREELHRAATAVAGLD</sequence>
<evidence type="ECO:0000256" key="4">
    <source>
        <dbReference type="PROSITE-ProRule" id="PRU00335"/>
    </source>
</evidence>
<accession>A0ABP6WH31</accession>
<dbReference type="Pfam" id="PF00440">
    <property type="entry name" value="TetR_N"/>
    <property type="match status" value="1"/>
</dbReference>
<evidence type="ECO:0000256" key="1">
    <source>
        <dbReference type="ARBA" id="ARBA00023015"/>
    </source>
</evidence>
<dbReference type="Proteomes" id="UP001500301">
    <property type="component" value="Unassembled WGS sequence"/>
</dbReference>
<keyword evidence="1" id="KW-0805">Transcription regulation</keyword>
<dbReference type="PROSITE" id="PS50977">
    <property type="entry name" value="HTH_TETR_2"/>
    <property type="match status" value="1"/>
</dbReference>
<organism evidence="6 7">
    <name type="scientific">Nocardioides daeguensis</name>
    <dbReference type="NCBI Taxonomy" id="908359"/>
    <lineage>
        <taxon>Bacteria</taxon>
        <taxon>Bacillati</taxon>
        <taxon>Actinomycetota</taxon>
        <taxon>Actinomycetes</taxon>
        <taxon>Propionibacteriales</taxon>
        <taxon>Nocardioidaceae</taxon>
        <taxon>Nocardioides</taxon>
    </lineage>
</organism>
<keyword evidence="2 4" id="KW-0238">DNA-binding</keyword>
<comment type="caution">
    <text evidence="6">The sequence shown here is derived from an EMBL/GenBank/DDBJ whole genome shotgun (WGS) entry which is preliminary data.</text>
</comment>
<dbReference type="EMBL" id="BAABBB010000026">
    <property type="protein sequence ID" value="GAA3549670.1"/>
    <property type="molecule type" value="Genomic_DNA"/>
</dbReference>
<gene>
    <name evidence="6" type="ORF">GCM10022263_40810</name>
</gene>
<feature type="domain" description="HTH tetR-type" evidence="5">
    <location>
        <begin position="14"/>
        <end position="74"/>
    </location>
</feature>
<dbReference type="RefSeq" id="WP_218234784.1">
    <property type="nucleotide sequence ID" value="NZ_BAABBB010000026.1"/>
</dbReference>
<keyword evidence="3" id="KW-0804">Transcription</keyword>
<keyword evidence="7" id="KW-1185">Reference proteome</keyword>
<protein>
    <submittedName>
        <fullName evidence="6">TetR/AcrR family transcriptional regulator</fullName>
    </submittedName>
</protein>
<evidence type="ECO:0000259" key="5">
    <source>
        <dbReference type="PROSITE" id="PS50977"/>
    </source>
</evidence>
<evidence type="ECO:0000256" key="2">
    <source>
        <dbReference type="ARBA" id="ARBA00023125"/>
    </source>
</evidence>